<evidence type="ECO:0000313" key="2">
    <source>
        <dbReference type="EMBL" id="CRK87535.1"/>
    </source>
</evidence>
<keyword evidence="1" id="KW-0472">Membrane</keyword>
<accession>A0A1J1HHN0</accession>
<name>A0A1J1HHN0_9DIPT</name>
<keyword evidence="3" id="KW-1185">Reference proteome</keyword>
<evidence type="ECO:0000256" key="1">
    <source>
        <dbReference type="SAM" id="Phobius"/>
    </source>
</evidence>
<evidence type="ECO:0000313" key="3">
    <source>
        <dbReference type="Proteomes" id="UP000183832"/>
    </source>
</evidence>
<proteinExistence type="predicted"/>
<feature type="transmembrane region" description="Helical" evidence="1">
    <location>
        <begin position="26"/>
        <end position="44"/>
    </location>
</feature>
<protein>
    <submittedName>
        <fullName evidence="2">CLUMA_CG001335, isoform A</fullName>
    </submittedName>
</protein>
<keyword evidence="1" id="KW-0812">Transmembrane</keyword>
<reference evidence="2 3" key="1">
    <citation type="submission" date="2015-04" db="EMBL/GenBank/DDBJ databases">
        <authorList>
            <person name="Syromyatnikov M.Y."/>
            <person name="Popov V.N."/>
        </authorList>
    </citation>
    <scope>NUCLEOTIDE SEQUENCE [LARGE SCALE GENOMIC DNA]</scope>
</reference>
<gene>
    <name evidence="2" type="ORF">CLUMA_CG001335</name>
</gene>
<organism evidence="2 3">
    <name type="scientific">Clunio marinus</name>
    <dbReference type="NCBI Taxonomy" id="568069"/>
    <lineage>
        <taxon>Eukaryota</taxon>
        <taxon>Metazoa</taxon>
        <taxon>Ecdysozoa</taxon>
        <taxon>Arthropoda</taxon>
        <taxon>Hexapoda</taxon>
        <taxon>Insecta</taxon>
        <taxon>Pterygota</taxon>
        <taxon>Neoptera</taxon>
        <taxon>Endopterygota</taxon>
        <taxon>Diptera</taxon>
        <taxon>Nematocera</taxon>
        <taxon>Chironomoidea</taxon>
        <taxon>Chironomidae</taxon>
        <taxon>Clunio</taxon>
    </lineage>
</organism>
<dbReference type="EMBL" id="CVRI01000004">
    <property type="protein sequence ID" value="CRK87535.1"/>
    <property type="molecule type" value="Genomic_DNA"/>
</dbReference>
<keyword evidence="1" id="KW-1133">Transmembrane helix</keyword>
<dbReference type="Proteomes" id="UP000183832">
    <property type="component" value="Unassembled WGS sequence"/>
</dbReference>
<sequence>MLSESNIYLCKKFAVSCAYTSNFKTFSLLICLLNAIIVFISNGFHKNLRVKMQVHITMKKMK</sequence>
<dbReference type="AlphaFoldDB" id="A0A1J1HHN0"/>